<evidence type="ECO:0000256" key="1">
    <source>
        <dbReference type="ARBA" id="ARBA00004141"/>
    </source>
</evidence>
<evidence type="ECO:0000256" key="7">
    <source>
        <dbReference type="SAM" id="Phobius"/>
    </source>
</evidence>
<dbReference type="GO" id="GO:0016020">
    <property type="term" value="C:membrane"/>
    <property type="evidence" value="ECO:0007669"/>
    <property type="project" value="UniProtKB-SubCell"/>
</dbReference>
<feature type="transmembrane region" description="Helical" evidence="7">
    <location>
        <begin position="131"/>
        <end position="152"/>
    </location>
</feature>
<evidence type="ECO:0000256" key="5">
    <source>
        <dbReference type="ARBA" id="ARBA00022989"/>
    </source>
</evidence>
<evidence type="ECO:0000259" key="8">
    <source>
        <dbReference type="Pfam" id="PF01694"/>
    </source>
</evidence>
<evidence type="ECO:0000256" key="6">
    <source>
        <dbReference type="ARBA" id="ARBA00023136"/>
    </source>
</evidence>
<keyword evidence="3 7" id="KW-0812">Transmembrane</keyword>
<comment type="similarity">
    <text evidence="2">Belongs to the peptidase S54 family.</text>
</comment>
<keyword evidence="6 7" id="KW-0472">Membrane</keyword>
<evidence type="ECO:0000256" key="2">
    <source>
        <dbReference type="ARBA" id="ARBA00009045"/>
    </source>
</evidence>
<feature type="transmembrane region" description="Helical" evidence="7">
    <location>
        <begin position="261"/>
        <end position="284"/>
    </location>
</feature>
<reference evidence="9 10" key="1">
    <citation type="submission" date="2016-12" db="EMBL/GenBank/DDBJ databases">
        <title>Genomic comparison of strains in the 'Actinomyces naeslundii' group.</title>
        <authorList>
            <person name="Mughal S.R."/>
            <person name="Do T."/>
            <person name="Gilbert S.C."/>
            <person name="Witherden E.A."/>
            <person name="Didelot X."/>
            <person name="Beighton D."/>
        </authorList>
    </citation>
    <scope>NUCLEOTIDE SEQUENCE [LARGE SCALE GENOMIC DNA]</scope>
    <source>
        <strain evidence="9 10">NCTC 10301</strain>
    </source>
</reference>
<dbReference type="GO" id="GO:0004252">
    <property type="term" value="F:serine-type endopeptidase activity"/>
    <property type="evidence" value="ECO:0007669"/>
    <property type="project" value="InterPro"/>
</dbReference>
<feature type="domain" description="Peptidase S54 rhomboid" evidence="8">
    <location>
        <begin position="116"/>
        <end position="252"/>
    </location>
</feature>
<organism evidence="9 10">
    <name type="scientific">Actinomyces naeslundii</name>
    <dbReference type="NCBI Taxonomy" id="1655"/>
    <lineage>
        <taxon>Bacteria</taxon>
        <taxon>Bacillati</taxon>
        <taxon>Actinomycetota</taxon>
        <taxon>Actinomycetes</taxon>
        <taxon>Actinomycetales</taxon>
        <taxon>Actinomycetaceae</taxon>
        <taxon>Actinomyces</taxon>
    </lineage>
</organism>
<keyword evidence="5 7" id="KW-1133">Transmembrane helix</keyword>
<feature type="transmembrane region" description="Helical" evidence="7">
    <location>
        <begin position="64"/>
        <end position="91"/>
    </location>
</feature>
<evidence type="ECO:0000256" key="3">
    <source>
        <dbReference type="ARBA" id="ARBA00022692"/>
    </source>
</evidence>
<evidence type="ECO:0000313" key="9">
    <source>
        <dbReference type="EMBL" id="OMG34075.1"/>
    </source>
</evidence>
<dbReference type="EMBL" id="MSRR01000023">
    <property type="protein sequence ID" value="OMG34075.1"/>
    <property type="molecule type" value="Genomic_DNA"/>
</dbReference>
<dbReference type="Proteomes" id="UP000187035">
    <property type="component" value="Unassembled WGS sequence"/>
</dbReference>
<dbReference type="PANTHER" id="PTHR43731:SF14">
    <property type="entry name" value="PRESENILIN-ASSOCIATED RHOMBOID-LIKE PROTEIN, MITOCHONDRIAL"/>
    <property type="match status" value="1"/>
</dbReference>
<keyword evidence="9" id="KW-0645">Protease</keyword>
<dbReference type="InterPro" id="IPR050925">
    <property type="entry name" value="Rhomboid_protease_S54"/>
</dbReference>
<dbReference type="InterPro" id="IPR035952">
    <property type="entry name" value="Rhomboid-like_sf"/>
</dbReference>
<feature type="transmembrane region" description="Helical" evidence="7">
    <location>
        <begin position="159"/>
        <end position="176"/>
    </location>
</feature>
<feature type="transmembrane region" description="Helical" evidence="7">
    <location>
        <begin position="182"/>
        <end position="203"/>
    </location>
</feature>
<accession>A0A854D8P8</accession>
<sequence length="285" mass="30395">MTSTNSFSQQAPPVCPRHPDTVAYVRCQRCERPTCSTCQVPSTVGVHCVDCARRSQAGRRQARTLLGGAAVSSTTIVTKVLIGLCVVVYVLQVLVPGQGDKNLDVMLGFFPAAAASEPWRFLTTAFLHANYMHLGFNMWALWVLGGALEPVLGRWRFTAVYLLSALGGSTAIYWLSWPETEAWTTLTVGASGAVFGLFSTMFVVQRRFGRDTSGIVALLVINGVVSFLGANISWQGHLGGLIVGGIVAAIYAWAPRGKRQSVGIAGTAAVLVLLVGLNVVRALIA</sequence>
<dbReference type="AlphaFoldDB" id="A0A854D8P8"/>
<name>A0A854D8P8_ACTNA</name>
<protein>
    <submittedName>
        <fullName evidence="9">Rhomboid family intramembrane serine protease</fullName>
    </submittedName>
</protein>
<proteinExistence type="inferred from homology"/>
<dbReference type="SUPFAM" id="SSF144091">
    <property type="entry name" value="Rhomboid-like"/>
    <property type="match status" value="1"/>
</dbReference>
<keyword evidence="4" id="KW-0378">Hydrolase</keyword>
<comment type="subcellular location">
    <subcellularLocation>
        <location evidence="1">Membrane</location>
        <topology evidence="1">Multi-pass membrane protein</topology>
    </subcellularLocation>
</comment>
<feature type="transmembrane region" description="Helical" evidence="7">
    <location>
        <begin position="215"/>
        <end position="232"/>
    </location>
</feature>
<comment type="caution">
    <text evidence="9">The sequence shown here is derived from an EMBL/GenBank/DDBJ whole genome shotgun (WGS) entry which is preliminary data.</text>
</comment>
<feature type="transmembrane region" description="Helical" evidence="7">
    <location>
        <begin position="238"/>
        <end position="254"/>
    </location>
</feature>
<dbReference type="GO" id="GO:0006508">
    <property type="term" value="P:proteolysis"/>
    <property type="evidence" value="ECO:0007669"/>
    <property type="project" value="UniProtKB-KW"/>
</dbReference>
<evidence type="ECO:0000256" key="4">
    <source>
        <dbReference type="ARBA" id="ARBA00022801"/>
    </source>
</evidence>
<dbReference type="RefSeq" id="WP_003783635.1">
    <property type="nucleotide sequence ID" value="NZ_CP066049.1"/>
</dbReference>
<evidence type="ECO:0000313" key="10">
    <source>
        <dbReference type="Proteomes" id="UP000187035"/>
    </source>
</evidence>
<dbReference type="Gene3D" id="1.20.1540.10">
    <property type="entry name" value="Rhomboid-like"/>
    <property type="match status" value="1"/>
</dbReference>
<dbReference type="Pfam" id="PF01694">
    <property type="entry name" value="Rhomboid"/>
    <property type="match status" value="1"/>
</dbReference>
<gene>
    <name evidence="9" type="ORF">BKH33_10415</name>
</gene>
<dbReference type="GeneID" id="64256167"/>
<dbReference type="PANTHER" id="PTHR43731">
    <property type="entry name" value="RHOMBOID PROTEASE"/>
    <property type="match status" value="1"/>
</dbReference>
<dbReference type="InterPro" id="IPR022764">
    <property type="entry name" value="Peptidase_S54_rhomboid_dom"/>
</dbReference>